<dbReference type="GO" id="GO:0006508">
    <property type="term" value="P:proteolysis"/>
    <property type="evidence" value="ECO:0007669"/>
    <property type="project" value="InterPro"/>
</dbReference>
<dbReference type="AlphaFoldDB" id="A0A1M7A5F8"/>
<feature type="domain" description="Caspase family p20" evidence="2">
    <location>
        <begin position="21"/>
        <end position="154"/>
    </location>
</feature>
<dbReference type="EMBL" id="FRBW01000001">
    <property type="protein sequence ID" value="SHL37880.1"/>
    <property type="molecule type" value="Genomic_DNA"/>
</dbReference>
<dbReference type="GO" id="GO:0004197">
    <property type="term" value="F:cysteine-type endopeptidase activity"/>
    <property type="evidence" value="ECO:0007669"/>
    <property type="project" value="InterPro"/>
</dbReference>
<accession>A0A1M7A5F8</accession>
<dbReference type="Proteomes" id="UP000186002">
    <property type="component" value="Unassembled WGS sequence"/>
</dbReference>
<dbReference type="Pfam" id="PF00656">
    <property type="entry name" value="Peptidase_C14"/>
    <property type="match status" value="1"/>
</dbReference>
<gene>
    <name evidence="3" type="ORF">SAMN05444272_0432</name>
</gene>
<reference evidence="3 4" key="1">
    <citation type="submission" date="2016-11" db="EMBL/GenBank/DDBJ databases">
        <authorList>
            <person name="Jaros S."/>
            <person name="Januszkiewicz K."/>
            <person name="Wedrychowicz H."/>
        </authorList>
    </citation>
    <scope>NUCLEOTIDE SEQUENCE [LARGE SCALE GENOMIC DNA]</scope>
    <source>
        <strain evidence="3 4">DSM 22153</strain>
    </source>
</reference>
<proteinExistence type="predicted"/>
<evidence type="ECO:0000313" key="3">
    <source>
        <dbReference type="EMBL" id="SHL37880.1"/>
    </source>
</evidence>
<evidence type="ECO:0000313" key="4">
    <source>
        <dbReference type="Proteomes" id="UP000186002"/>
    </source>
</evidence>
<evidence type="ECO:0000256" key="1">
    <source>
        <dbReference type="SAM" id="MobiDB-lite"/>
    </source>
</evidence>
<dbReference type="PANTHER" id="PTHR22576:SF37">
    <property type="entry name" value="MUCOSA-ASSOCIATED LYMPHOID TISSUE LYMPHOMA TRANSLOCATION PROTEIN 1"/>
    <property type="match status" value="1"/>
</dbReference>
<dbReference type="PANTHER" id="PTHR22576">
    <property type="entry name" value="MUCOSA ASSOCIATED LYMPHOID TISSUE LYMPHOMA TRANSLOCATION PROTEIN 1/PARACASPASE"/>
    <property type="match status" value="1"/>
</dbReference>
<organism evidence="3 4">
    <name type="scientific">Roseibium suaedae</name>
    <dbReference type="NCBI Taxonomy" id="735517"/>
    <lineage>
        <taxon>Bacteria</taxon>
        <taxon>Pseudomonadati</taxon>
        <taxon>Pseudomonadota</taxon>
        <taxon>Alphaproteobacteria</taxon>
        <taxon>Hyphomicrobiales</taxon>
        <taxon>Stappiaceae</taxon>
        <taxon>Roseibium</taxon>
    </lineage>
</organism>
<feature type="region of interest" description="Disordered" evidence="1">
    <location>
        <begin position="1"/>
        <end position="20"/>
    </location>
</feature>
<dbReference type="SUPFAM" id="SSF52129">
    <property type="entry name" value="Caspase-like"/>
    <property type="match status" value="1"/>
</dbReference>
<evidence type="ECO:0000259" key="2">
    <source>
        <dbReference type="PROSITE" id="PS50208"/>
    </source>
</evidence>
<protein>
    <submittedName>
        <fullName evidence="3">Caspase domain-containing protein</fullName>
    </submittedName>
</protein>
<dbReference type="InterPro" id="IPR052039">
    <property type="entry name" value="Caspase-related_regulators"/>
</dbReference>
<keyword evidence="4" id="KW-1185">Reference proteome</keyword>
<dbReference type="PROSITE" id="PS50208">
    <property type="entry name" value="CASPASE_P20"/>
    <property type="match status" value="1"/>
</dbReference>
<name>A0A1M7A5F8_9HYPH</name>
<dbReference type="Gene3D" id="3.40.50.1460">
    <property type="match status" value="1"/>
</dbReference>
<dbReference type="InterPro" id="IPR001309">
    <property type="entry name" value="Pept_C14_p20"/>
</dbReference>
<dbReference type="InterPro" id="IPR029030">
    <property type="entry name" value="Caspase-like_dom_sf"/>
</dbReference>
<sequence length="523" mass="56355">MATSEAATWNTMPPTNPSSEGTRLALVIGNAAYGNVTPLANSVTDARSVANVTRDLGFTTTLVEDAGRFDMNQAIDRFLESITPDAEVMLYYAGHGVELQGANYLLPIDIPSLDYNDDRLLRSEAINLSDLILDIEGRSPRVTLAILDACRDNPFARNRTRSLGNTRGLARVDPPTGSFVIFSAGAGEAALDSLGPEDTNPNGLFTRNLLKLMQRDGVELRTMVRELRKEVQVAALQGTGLSQVPSYYDQLIGDFYFKPKSQTPANPASPKAPEPAAPPALVRNLCETMVDPDAPKSSIIFNDYNNIIAACEGLASEQPQNTQVASLLMTAREQQAYQRVVTSESTQFAEAYLRLFPDGRHRDEVQTHLASLTPADIQPQQAPAPAPTVTAQIDPEVLVRGLQSKLSEAGCYTGKIDGDWGRGSRTALAAYAKHSGRTLSDAEPSLALREELAAITGRVCPLECGAKYDEIGGKCVLKTCPSGQVLSSAGKCYVQKAKETPKRSTGGSRSGNCFMFNGQQFCD</sequence>
<dbReference type="STRING" id="735517.SAMN05444272_0432"/>
<dbReference type="InterPro" id="IPR011600">
    <property type="entry name" value="Pept_C14_caspase"/>
</dbReference>